<accession>A0A2S8GKJ4</accession>
<dbReference type="PIRSF" id="PIRSF000197">
    <property type="entry name" value="Bifunct_PutA"/>
    <property type="match status" value="1"/>
</dbReference>
<evidence type="ECO:0000256" key="5">
    <source>
        <dbReference type="ARBA" id="ARBA00048142"/>
    </source>
</evidence>
<protein>
    <recommendedName>
        <fullName evidence="2">L-glutamate gamma-semialdehyde dehydrogenase</fullName>
        <ecNumber evidence="2">1.2.1.88</ecNumber>
    </recommendedName>
</protein>
<dbReference type="InterPro" id="IPR016161">
    <property type="entry name" value="Ald_DH/histidinol_DH"/>
</dbReference>
<dbReference type="Pfam" id="PF00171">
    <property type="entry name" value="Aldedh"/>
    <property type="match status" value="1"/>
</dbReference>
<evidence type="ECO:0000313" key="11">
    <source>
        <dbReference type="EMBL" id="PQO44969.1"/>
    </source>
</evidence>
<evidence type="ECO:0000256" key="1">
    <source>
        <dbReference type="ARBA" id="ARBA00004786"/>
    </source>
</evidence>
<dbReference type="InterPro" id="IPR015590">
    <property type="entry name" value="Aldehyde_DH_dom"/>
</dbReference>
<sequence length="1098" mass="122150">MIVEHFHKSPPTESSPSREAFDEVIANRTIELAKRLLTAANQNIRKSEKTQSEQLARMMNDAAGKAFTMAMVDETFRSAKPAIQARRWRGLLRKFGLPQYFAWTDRLLLRIASFASVVAPQIVMPLIAARMRADSSNVILNGEMDQLRHHVKQRVAQGFSINLNHLGEAVLGEEEAQNRLRIALEYLQQPEVNYLSVKISAVFSQINLTAYEQTLAAIKDRLRIIYRAAAPQGKFVNLDMEEYRDLRLTLEAFQQVLAEPEFHNYAAGIVLQAYIPDSWNALQELAAWAKERAAAGGAKVKVRLVKGANMAMEDVEAELHGWHSAPYRTKAETDANYRRMMEFCVQPEHAAVLRVGVASHNLFDVALALTLREEFGTGDSVEIEMLEGMANHQARVVKEQAGGLLLYAPAVQEKDFQSAMAYLVRRLDENTSPQNFLHDLFGLTPNSAAWHEQERRFLEGWGHRKDVASLSRRQLPVVDPNRAAHFLNQADSDWTQAATREQLDEAIADWTPALPPQAGDLDETLDTAVAAAARWSAESITQRSEILHHAGQVMQQRRFESIAEMQQTAKKAIAEADSEISEAIDFARYYAEHYPQYADIVSTSLGVVVITPPWNFPYAIPCGGVLAALMAGNAVILKPAPETTDIAWRMVRQLWEAGVPRDVLQFYPCADGETGKRLITDSRVDAVVLTGAYQTARLFQSWRPSLRLYAETSGKNALVITAQSDRELAVKDLVRSAFGHAGQKCSAASLAIIEAEVYDDPIFQRQLHDAAASLKVGPSTDRTSVVTPLIREPEPALLRALTQLDEGESWLLEPQVSSNDPCNWSPGIRLGVRPGSWFHKTECFGPVLGLMRADNLDQAIEWQNDVDFGLTAGIHTLDEAEYRKWRDSVQAGNLYINRPTTGAIVQRQPFGGWKKSSIGPGSKAGGPNYVSLFARWSDAAGDVPMSTVAPNYQNAWNEYFSREHDPSQLACESNAFRYRPVRGVLLRLQADDQAARARAQLASELTGTPLEVSVATAEPDAEFAARLSRDGHRFAFLRTIGDVDDSILAAAYQAGLNWIDAPITANGYVELRHWLREQAITKTLHRYGQITPAPEDLA</sequence>
<comment type="catalytic activity">
    <reaction evidence="5">
        <text>L-glutamate 5-semialdehyde + NAD(+) + H2O = L-glutamate + NADH + 2 H(+)</text>
        <dbReference type="Rhea" id="RHEA:30235"/>
        <dbReference type="ChEBI" id="CHEBI:15377"/>
        <dbReference type="ChEBI" id="CHEBI:15378"/>
        <dbReference type="ChEBI" id="CHEBI:29985"/>
        <dbReference type="ChEBI" id="CHEBI:57540"/>
        <dbReference type="ChEBI" id="CHEBI:57945"/>
        <dbReference type="ChEBI" id="CHEBI:58066"/>
        <dbReference type="EC" id="1.2.1.88"/>
    </reaction>
</comment>
<feature type="active site" evidence="6 7">
    <location>
        <position position="711"/>
    </location>
</feature>
<dbReference type="GO" id="GO:0009898">
    <property type="term" value="C:cytoplasmic side of plasma membrane"/>
    <property type="evidence" value="ECO:0007669"/>
    <property type="project" value="TreeGrafter"/>
</dbReference>
<dbReference type="OrthoDB" id="4503395at2"/>
<dbReference type="InterPro" id="IPR016163">
    <property type="entry name" value="Ald_DH_C"/>
</dbReference>
<evidence type="ECO:0000256" key="7">
    <source>
        <dbReference type="PROSITE-ProRule" id="PRU10007"/>
    </source>
</evidence>
<dbReference type="EMBL" id="PUHZ01000016">
    <property type="protein sequence ID" value="PQO44969.1"/>
    <property type="molecule type" value="Genomic_DNA"/>
</dbReference>
<feature type="active site" evidence="6">
    <location>
        <position position="745"/>
    </location>
</feature>
<feature type="domain" description="Aldehyde dehydrogenase" evidence="9">
    <location>
        <begin position="518"/>
        <end position="931"/>
    </location>
</feature>
<comment type="caution">
    <text evidence="11">The sequence shown here is derived from an EMBL/GenBank/DDBJ whole genome shotgun (WGS) entry which is preliminary data.</text>
</comment>
<dbReference type="Pfam" id="PF01619">
    <property type="entry name" value="Pro_dh"/>
    <property type="match status" value="1"/>
</dbReference>
<dbReference type="InterPro" id="IPR029041">
    <property type="entry name" value="FAD-linked_oxidoreductase-like"/>
</dbReference>
<dbReference type="InterPro" id="IPR025703">
    <property type="entry name" value="Bifunct_PutA"/>
</dbReference>
<dbReference type="RefSeq" id="WP_105336369.1">
    <property type="nucleotide sequence ID" value="NZ_PUHZ01000016.1"/>
</dbReference>
<dbReference type="PROSITE" id="PS00687">
    <property type="entry name" value="ALDEHYDE_DEHYDR_GLU"/>
    <property type="match status" value="1"/>
</dbReference>
<dbReference type="AlphaFoldDB" id="A0A2S8GKJ4"/>
<dbReference type="Proteomes" id="UP000237819">
    <property type="component" value="Unassembled WGS sequence"/>
</dbReference>
<reference evidence="11 12" key="1">
    <citation type="submission" date="2018-02" db="EMBL/GenBank/DDBJ databases">
        <title>Comparative genomes isolates from brazilian mangrove.</title>
        <authorList>
            <person name="Araujo J.E."/>
            <person name="Taketani R.G."/>
            <person name="Silva M.C.P."/>
            <person name="Loureco M.V."/>
            <person name="Andreote F.D."/>
        </authorList>
    </citation>
    <scope>NUCLEOTIDE SEQUENCE [LARGE SCALE GENOMIC DNA]</scope>
    <source>
        <strain evidence="11 12">Nap-Phe MGV</strain>
    </source>
</reference>
<dbReference type="GO" id="GO:0010133">
    <property type="term" value="P:L-proline catabolic process to L-glutamate"/>
    <property type="evidence" value="ECO:0007669"/>
    <property type="project" value="InterPro"/>
</dbReference>
<evidence type="ECO:0000256" key="3">
    <source>
        <dbReference type="ARBA" id="ARBA00023002"/>
    </source>
</evidence>
<evidence type="ECO:0000259" key="9">
    <source>
        <dbReference type="Pfam" id="PF00171"/>
    </source>
</evidence>
<evidence type="ECO:0000313" key="12">
    <source>
        <dbReference type="Proteomes" id="UP000237819"/>
    </source>
</evidence>
<dbReference type="InterPro" id="IPR050485">
    <property type="entry name" value="Proline_metab_enzyme"/>
</dbReference>
<dbReference type="GO" id="GO:0003842">
    <property type="term" value="F:L-glutamate gamma-semialdehyde dehydrogenase activity"/>
    <property type="evidence" value="ECO:0007669"/>
    <property type="project" value="UniProtKB-EC"/>
</dbReference>
<keyword evidence="3 8" id="KW-0560">Oxidoreductase</keyword>
<keyword evidence="4" id="KW-0520">NAD</keyword>
<comment type="pathway">
    <text evidence="1">Amino-acid degradation; L-proline degradation into L-glutamate; L-glutamate from L-proline: step 2/2.</text>
</comment>
<proteinExistence type="inferred from homology"/>
<name>A0A2S8GKJ4_9BACT</name>
<dbReference type="InterPro" id="IPR016162">
    <property type="entry name" value="Ald_DH_N"/>
</dbReference>
<dbReference type="SUPFAM" id="SSF53720">
    <property type="entry name" value="ALDH-like"/>
    <property type="match status" value="1"/>
</dbReference>
<evidence type="ECO:0000259" key="10">
    <source>
        <dbReference type="Pfam" id="PF01619"/>
    </source>
</evidence>
<dbReference type="PROSITE" id="PS00070">
    <property type="entry name" value="ALDEHYDE_DEHYDR_CYS"/>
    <property type="match status" value="1"/>
</dbReference>
<dbReference type="InterPro" id="IPR029510">
    <property type="entry name" value="Ald_DH_CS_GLU"/>
</dbReference>
<feature type="domain" description="Proline dehydrogenase" evidence="10">
    <location>
        <begin position="149"/>
        <end position="438"/>
    </location>
</feature>
<evidence type="ECO:0000256" key="8">
    <source>
        <dbReference type="RuleBase" id="RU003345"/>
    </source>
</evidence>
<dbReference type="Gene3D" id="3.40.309.10">
    <property type="entry name" value="Aldehyde Dehydrogenase, Chain A, domain 2"/>
    <property type="match status" value="1"/>
</dbReference>
<dbReference type="GO" id="GO:0003700">
    <property type="term" value="F:DNA-binding transcription factor activity"/>
    <property type="evidence" value="ECO:0007669"/>
    <property type="project" value="InterPro"/>
</dbReference>
<dbReference type="Gene3D" id="3.40.605.10">
    <property type="entry name" value="Aldehyde Dehydrogenase, Chain A, domain 1"/>
    <property type="match status" value="1"/>
</dbReference>
<evidence type="ECO:0000256" key="4">
    <source>
        <dbReference type="ARBA" id="ARBA00023027"/>
    </source>
</evidence>
<gene>
    <name evidence="11" type="ORF">C5Y93_15650</name>
</gene>
<dbReference type="InterPro" id="IPR016160">
    <property type="entry name" value="Ald_DH_CS_CYS"/>
</dbReference>
<evidence type="ECO:0000256" key="2">
    <source>
        <dbReference type="ARBA" id="ARBA00012884"/>
    </source>
</evidence>
<dbReference type="SUPFAM" id="SSF51730">
    <property type="entry name" value="FAD-linked oxidoreductase"/>
    <property type="match status" value="1"/>
</dbReference>
<dbReference type="PANTHER" id="PTHR42862:SF1">
    <property type="entry name" value="DELTA-1-PYRROLINE-5-CARBOXYLATE DEHYDROGENASE 2, ISOFORM A-RELATED"/>
    <property type="match status" value="1"/>
</dbReference>
<dbReference type="PANTHER" id="PTHR42862">
    <property type="entry name" value="DELTA-1-PYRROLINE-5-CARBOXYLATE DEHYDROGENASE 1, ISOFORM A-RELATED"/>
    <property type="match status" value="1"/>
</dbReference>
<dbReference type="EC" id="1.2.1.88" evidence="2"/>
<evidence type="ECO:0000256" key="6">
    <source>
        <dbReference type="PIRSR" id="PIRSR000197-1"/>
    </source>
</evidence>
<dbReference type="InterPro" id="IPR002872">
    <property type="entry name" value="Proline_DH_dom"/>
</dbReference>
<dbReference type="GO" id="GO:0004657">
    <property type="term" value="F:proline dehydrogenase activity"/>
    <property type="evidence" value="ECO:0007669"/>
    <property type="project" value="InterPro"/>
</dbReference>
<comment type="similarity">
    <text evidence="8">Belongs to the aldehyde dehydrogenase family.</text>
</comment>
<dbReference type="Gene3D" id="3.20.20.220">
    <property type="match status" value="1"/>
</dbReference>
<organism evidence="11 12">
    <name type="scientific">Blastopirellula marina</name>
    <dbReference type="NCBI Taxonomy" id="124"/>
    <lineage>
        <taxon>Bacteria</taxon>
        <taxon>Pseudomonadati</taxon>
        <taxon>Planctomycetota</taxon>
        <taxon>Planctomycetia</taxon>
        <taxon>Pirellulales</taxon>
        <taxon>Pirellulaceae</taxon>
        <taxon>Blastopirellula</taxon>
    </lineage>
</organism>